<evidence type="ECO:0000313" key="4">
    <source>
        <dbReference type="Proteomes" id="UP000009168"/>
    </source>
</evidence>
<gene>
    <name evidence="3" type="ORF">TTHERM_00899420</name>
</gene>
<feature type="compositionally biased region" description="Acidic residues" evidence="2">
    <location>
        <begin position="650"/>
        <end position="660"/>
    </location>
</feature>
<dbReference type="KEGG" id="tet:TTHERM_00899420"/>
<feature type="region of interest" description="Disordered" evidence="2">
    <location>
        <begin position="1105"/>
        <end position="1170"/>
    </location>
</feature>
<dbReference type="RefSeq" id="XP_001021788.2">
    <property type="nucleotide sequence ID" value="XM_001021788.2"/>
</dbReference>
<feature type="compositionally biased region" description="Basic and acidic residues" evidence="2">
    <location>
        <begin position="759"/>
        <end position="837"/>
    </location>
</feature>
<dbReference type="eggNOG" id="ENOG502RDIC">
    <property type="taxonomic scope" value="Eukaryota"/>
</dbReference>
<reference evidence="4" key="1">
    <citation type="journal article" date="2006" name="PLoS Biol.">
        <title>Macronuclear genome sequence of the ciliate Tetrahymena thermophila, a model eukaryote.</title>
        <authorList>
            <person name="Eisen J.A."/>
            <person name="Coyne R.S."/>
            <person name="Wu M."/>
            <person name="Wu D."/>
            <person name="Thiagarajan M."/>
            <person name="Wortman J.R."/>
            <person name="Badger J.H."/>
            <person name="Ren Q."/>
            <person name="Amedeo P."/>
            <person name="Jones K.M."/>
            <person name="Tallon L.J."/>
            <person name="Delcher A.L."/>
            <person name="Salzberg S.L."/>
            <person name="Silva J.C."/>
            <person name="Haas B.J."/>
            <person name="Majoros W.H."/>
            <person name="Farzad M."/>
            <person name="Carlton J.M."/>
            <person name="Smith R.K. Jr."/>
            <person name="Garg J."/>
            <person name="Pearlman R.E."/>
            <person name="Karrer K.M."/>
            <person name="Sun L."/>
            <person name="Manning G."/>
            <person name="Elde N.C."/>
            <person name="Turkewitz A.P."/>
            <person name="Asai D.J."/>
            <person name="Wilkes D.E."/>
            <person name="Wang Y."/>
            <person name="Cai H."/>
            <person name="Collins K."/>
            <person name="Stewart B.A."/>
            <person name="Lee S.R."/>
            <person name="Wilamowska K."/>
            <person name="Weinberg Z."/>
            <person name="Ruzzo W.L."/>
            <person name="Wloga D."/>
            <person name="Gaertig J."/>
            <person name="Frankel J."/>
            <person name="Tsao C.-C."/>
            <person name="Gorovsky M.A."/>
            <person name="Keeling P.J."/>
            <person name="Waller R.F."/>
            <person name="Patron N.J."/>
            <person name="Cherry J.M."/>
            <person name="Stover N.A."/>
            <person name="Krieger C.J."/>
            <person name="del Toro C."/>
            <person name="Ryder H.F."/>
            <person name="Williamson S.C."/>
            <person name="Barbeau R.A."/>
            <person name="Hamilton E.P."/>
            <person name="Orias E."/>
        </authorList>
    </citation>
    <scope>NUCLEOTIDE SEQUENCE [LARGE SCALE GENOMIC DNA]</scope>
    <source>
        <strain evidence="4">SB210</strain>
    </source>
</reference>
<feature type="compositionally biased region" description="Basic and acidic residues" evidence="2">
    <location>
        <begin position="554"/>
        <end position="564"/>
    </location>
</feature>
<proteinExistence type="predicted"/>
<feature type="compositionally biased region" description="Polar residues" evidence="2">
    <location>
        <begin position="719"/>
        <end position="758"/>
    </location>
</feature>
<feature type="compositionally biased region" description="Polar residues" evidence="2">
    <location>
        <begin position="539"/>
        <end position="553"/>
    </location>
</feature>
<keyword evidence="1" id="KW-0175">Coiled coil</keyword>
<dbReference type="OrthoDB" id="6256972at2759"/>
<dbReference type="Proteomes" id="UP000009168">
    <property type="component" value="Unassembled WGS sequence"/>
</dbReference>
<feature type="compositionally biased region" description="Acidic residues" evidence="2">
    <location>
        <begin position="674"/>
        <end position="696"/>
    </location>
</feature>
<keyword evidence="4" id="KW-1185">Reference proteome</keyword>
<evidence type="ECO:0000313" key="3">
    <source>
        <dbReference type="EMBL" id="EAS01543.2"/>
    </source>
</evidence>
<name>Q23YC1_TETTS</name>
<dbReference type="STRING" id="312017.Q23YC1"/>
<feature type="region of interest" description="Disordered" evidence="2">
    <location>
        <begin position="1034"/>
        <end position="1055"/>
    </location>
</feature>
<evidence type="ECO:0000256" key="1">
    <source>
        <dbReference type="SAM" id="Coils"/>
    </source>
</evidence>
<accession>Q23YC1</accession>
<protein>
    <submittedName>
        <fullName evidence="3">Uncharacterized protein</fullName>
    </submittedName>
</protein>
<organism evidence="3 4">
    <name type="scientific">Tetrahymena thermophila (strain SB210)</name>
    <dbReference type="NCBI Taxonomy" id="312017"/>
    <lineage>
        <taxon>Eukaryota</taxon>
        <taxon>Sar</taxon>
        <taxon>Alveolata</taxon>
        <taxon>Ciliophora</taxon>
        <taxon>Intramacronucleata</taxon>
        <taxon>Oligohymenophorea</taxon>
        <taxon>Hymenostomatida</taxon>
        <taxon>Tetrahymenina</taxon>
        <taxon>Tetrahymenidae</taxon>
        <taxon>Tetrahymena</taxon>
    </lineage>
</organism>
<feature type="coiled-coil region" evidence="1">
    <location>
        <begin position="235"/>
        <end position="269"/>
    </location>
</feature>
<feature type="compositionally biased region" description="Polar residues" evidence="2">
    <location>
        <begin position="1037"/>
        <end position="1048"/>
    </location>
</feature>
<feature type="compositionally biased region" description="Polar residues" evidence="2">
    <location>
        <begin position="498"/>
        <end position="531"/>
    </location>
</feature>
<evidence type="ECO:0000256" key="2">
    <source>
        <dbReference type="SAM" id="MobiDB-lite"/>
    </source>
</evidence>
<dbReference type="HOGENOM" id="CLU_272204_0_0_1"/>
<feature type="compositionally biased region" description="Low complexity" evidence="2">
    <location>
        <begin position="624"/>
        <end position="640"/>
    </location>
</feature>
<feature type="region of interest" description="Disordered" evidence="2">
    <location>
        <begin position="495"/>
        <end position="837"/>
    </location>
</feature>
<feature type="compositionally biased region" description="Polar residues" evidence="2">
    <location>
        <begin position="148"/>
        <end position="193"/>
    </location>
</feature>
<feature type="region of interest" description="Disordered" evidence="2">
    <location>
        <begin position="136"/>
        <end position="193"/>
    </location>
</feature>
<dbReference type="EMBL" id="GG662601">
    <property type="protein sequence ID" value="EAS01543.2"/>
    <property type="molecule type" value="Genomic_DNA"/>
</dbReference>
<feature type="compositionally biased region" description="Polar residues" evidence="2">
    <location>
        <begin position="565"/>
        <end position="579"/>
    </location>
</feature>
<dbReference type="AlphaFoldDB" id="Q23YC1"/>
<sequence length="1218" mass="147238">MNRKNYNNYFEEEEERDFRRYQLDEDSEFESRLEAKNIIKAFIQTENDAEEIKSKALNKKPSYWKDQKDNKTDQLFNRKLDDDIELALDIINKRRDVPKQPEKDNVLLNMELRHAKIKQMKEDRIKQKQEAELSRLQAQAQKFRPPSANAQNKSSNRGNASLQSSTQKSQASNDWENQSQQSRPSTKQSQLNYQNSRQTFQTQSGVSLNNYLQNEMSLTDLAQTSQQGGNPKNEIQVLKNKRQNLEVQSKKMEEDMKKMKENLRKELFQNNDSSMISNRNGGSNINETIDYLQKEADESRMKYNQFRLQKLVKAYNFVLKRYKRLFYNQVFESLKQKNREYIRHEQQCINIMRLKKLFVVFSNWKKYLYSQKDEKDVKFYLQEKIHENTFLNRAGEYYKRRLIRICLRHWKKYWKICKQEQKLNEEKNNLKYKIKGFISNLKQNIQQSETEVQNQKEQHKQRVIEQFLRLNASQNQQNIQEEEQDEFAEEQLYEDSQQELQKQMNQQVCEQKNQTNKVGKPNQNAKQQNIRQGPERNTLRSSIVSQNSAQSDYKPTRDNIKNNDKSPNIVKNSRIQSSSKEIKGTPQKNQSLQNSNRSPIQKSPQTTNGNRLPISKYDNRHQNNKQYEYQQQQQQYQSPQNEKDQQYYDQDYEENYDNDDEAKQQEQYSYYDQNDYDQEDNQQYYDEEYHDDDDENQLQSQNYDGHESIMTDIARSRVPQPSQSDQQQITFRQNQQSKSPNMRQNSKGHNESQMSGQTNKEKEREERLRQIQQRNEDRKKKAEEFKKKHEELRKQKEEEKKRKELEEIEREREKRKEEFENYQKKKREEKEKKEKAEQEKKQLAEKLILAKNHHQKSIQKYYGFKPWSKFMEFQEHLIVVANQFSYMRILKNGLQYLQQATKLSKQLFKQEMEFKEERAKKHYQKVVLKKGFELIQGFSKQSKEEAEVYRQQRIDYLKRTVFYKWNDVLTTLRNENVAFEEQYKQIIIQFRKVVLQERSFRSWKQCINEEKIERIKAQQKNELRSKANQWLSEFKSSKNSNTENSDQQQDSEDKLSEQLRNSNFEDINKSQVKNEALKKYYNQRNRILQQKEGRDNLLEQDQHLKERDYDDEEDNDEQQGNKGYDHYQTNNDGQDQYNQEDENEQYQQSSELYKQENGEYSDQEDGYQSIFKNHQNMKAINENKNYDLPLVQVLQNTNELQEKLARNNSKSKNIQSNK</sequence>
<dbReference type="GeneID" id="7846180"/>
<dbReference type="InParanoid" id="Q23YC1"/>
<feature type="compositionally biased region" description="Polar residues" evidence="2">
    <location>
        <begin position="586"/>
        <end position="610"/>
    </location>
</feature>